<dbReference type="GO" id="GO:0046872">
    <property type="term" value="F:metal ion binding"/>
    <property type="evidence" value="ECO:0007669"/>
    <property type="project" value="UniProtKB-KW"/>
</dbReference>
<sequence length="421" mass="45915">MPESSKPRSQTILVVGGGISGITTALEAAEAGHDVVILEKAPTLGGRVAQFNRYFPKLCHPTCGLEINFQRIRKNAQVTVLTMSTVAAIQGERGDYTVTVRQTPRYVKANCTACGDCANITTIKIPNPFDYGLGATKAAYLPHEMAFPMRYVIAPQLIGTHAADEAMAACKYHAINLDEKESAFNLHVGSIVFATGWQPYDASRISPYRYASLKDVITNVEMERLAAHNGPTNGRILRPSNGREPKNVALIQCAGSRDHNHLAYCSRICCLASMKHTAYLREQYSDVRVDIYYIDIRAHDKLEAFYRKVVNDSQVRMIKSKPAEIKIGADGEPVVCGENTLTREIYAESYDLVVLATGMQPAHSLDKSLIKVEMDDYGFIVPEDDGKGIFSAGVASGPLDVSMSVQSATAAALKAIQAVVH</sequence>
<keyword evidence="1" id="KW-0004">4Fe-4S</keyword>
<name>A0A484H5Y3_9ZZZZ</name>
<dbReference type="PANTHER" id="PTHR43498">
    <property type="entry name" value="FERREDOXIN:COB-COM HETERODISULFIDE REDUCTASE SUBUNIT A"/>
    <property type="match status" value="1"/>
</dbReference>
<dbReference type="PANTHER" id="PTHR43498:SF1">
    <property type="entry name" value="COB--COM HETERODISULFIDE REDUCTASE IRON-SULFUR SUBUNIT A"/>
    <property type="match status" value="1"/>
</dbReference>
<evidence type="ECO:0000313" key="6">
    <source>
        <dbReference type="EMBL" id="VBB69487.1"/>
    </source>
</evidence>
<dbReference type="Pfam" id="PF13450">
    <property type="entry name" value="NAD_binding_8"/>
    <property type="match status" value="1"/>
</dbReference>
<dbReference type="InterPro" id="IPR036188">
    <property type="entry name" value="FAD/NAD-bd_sf"/>
</dbReference>
<dbReference type="InterPro" id="IPR039650">
    <property type="entry name" value="HdrA-like"/>
</dbReference>
<accession>A0A484H5Y3</accession>
<proteinExistence type="predicted"/>
<keyword evidence="5" id="KW-0411">Iron-sulfur</keyword>
<keyword evidence="4" id="KW-0408">Iron</keyword>
<gene>
    <name evidence="6" type="ORF">RIEGSTA812A_PEG_960</name>
</gene>
<evidence type="ECO:0000256" key="2">
    <source>
        <dbReference type="ARBA" id="ARBA00022723"/>
    </source>
</evidence>
<dbReference type="SUPFAM" id="SSF51905">
    <property type="entry name" value="FAD/NAD(P)-binding domain"/>
    <property type="match status" value="1"/>
</dbReference>
<evidence type="ECO:0000256" key="1">
    <source>
        <dbReference type="ARBA" id="ARBA00022485"/>
    </source>
</evidence>
<evidence type="ECO:0000256" key="4">
    <source>
        <dbReference type="ARBA" id="ARBA00023004"/>
    </source>
</evidence>
<protein>
    <submittedName>
        <fullName evidence="6">CoB--CoM heterodisulfide reductase subunit A</fullName>
        <ecNumber evidence="6">1.8.98.1</ecNumber>
    </submittedName>
</protein>
<dbReference type="GO" id="GO:0051912">
    <property type="term" value="F:CoB--CoM heterodisulfide reductase activity"/>
    <property type="evidence" value="ECO:0007669"/>
    <property type="project" value="UniProtKB-EC"/>
</dbReference>
<evidence type="ECO:0000256" key="5">
    <source>
        <dbReference type="ARBA" id="ARBA00023014"/>
    </source>
</evidence>
<dbReference type="Gene3D" id="3.40.50.720">
    <property type="entry name" value="NAD(P)-binding Rossmann-like Domain"/>
    <property type="match status" value="1"/>
</dbReference>
<dbReference type="EMBL" id="LR026963">
    <property type="protein sequence ID" value="VBB69487.1"/>
    <property type="molecule type" value="Genomic_DNA"/>
</dbReference>
<organism evidence="6">
    <name type="scientific">invertebrate metagenome</name>
    <dbReference type="NCBI Taxonomy" id="1711999"/>
    <lineage>
        <taxon>unclassified sequences</taxon>
        <taxon>metagenomes</taxon>
        <taxon>organismal metagenomes</taxon>
    </lineage>
</organism>
<dbReference type="GO" id="GO:0051539">
    <property type="term" value="F:4 iron, 4 sulfur cluster binding"/>
    <property type="evidence" value="ECO:0007669"/>
    <property type="project" value="UniProtKB-KW"/>
</dbReference>
<reference evidence="6" key="1">
    <citation type="submission" date="2018-10" db="EMBL/GenBank/DDBJ databases">
        <authorList>
            <person name="Gruber-Vodicka H."/>
            <person name="Jaeckle O."/>
        </authorList>
    </citation>
    <scope>NUCLEOTIDE SEQUENCE</scope>
</reference>
<keyword evidence="3 6" id="KW-0560">Oxidoreductase</keyword>
<dbReference type="EC" id="1.8.98.1" evidence="6"/>
<keyword evidence="2" id="KW-0479">Metal-binding</keyword>
<evidence type="ECO:0000256" key="3">
    <source>
        <dbReference type="ARBA" id="ARBA00023002"/>
    </source>
</evidence>
<dbReference type="AlphaFoldDB" id="A0A484H5Y3"/>